<organism evidence="2 3">
    <name type="scientific">Halocaridina rubra</name>
    <name type="common">Hawaiian red shrimp</name>
    <dbReference type="NCBI Taxonomy" id="373956"/>
    <lineage>
        <taxon>Eukaryota</taxon>
        <taxon>Metazoa</taxon>
        <taxon>Ecdysozoa</taxon>
        <taxon>Arthropoda</taxon>
        <taxon>Crustacea</taxon>
        <taxon>Multicrustacea</taxon>
        <taxon>Malacostraca</taxon>
        <taxon>Eumalacostraca</taxon>
        <taxon>Eucarida</taxon>
        <taxon>Decapoda</taxon>
        <taxon>Pleocyemata</taxon>
        <taxon>Caridea</taxon>
        <taxon>Atyoidea</taxon>
        <taxon>Atyidae</taxon>
        <taxon>Halocaridina</taxon>
    </lineage>
</organism>
<feature type="signal peptide" evidence="1">
    <location>
        <begin position="1"/>
        <end position="19"/>
    </location>
</feature>
<dbReference type="InterPro" id="IPR036728">
    <property type="entry name" value="PBP_GOBP_sf"/>
</dbReference>
<feature type="chain" id="PRO_5043012023" evidence="1">
    <location>
        <begin position="20"/>
        <end position="172"/>
    </location>
</feature>
<dbReference type="GO" id="GO:0005549">
    <property type="term" value="F:odorant binding"/>
    <property type="evidence" value="ECO:0007669"/>
    <property type="project" value="InterPro"/>
</dbReference>
<dbReference type="AlphaFoldDB" id="A0AAN8WHL3"/>
<gene>
    <name evidence="2" type="ORF">SK128_013510</name>
</gene>
<reference evidence="2 3" key="1">
    <citation type="submission" date="2023-11" db="EMBL/GenBank/DDBJ databases">
        <title>Halocaridina rubra genome assembly.</title>
        <authorList>
            <person name="Smith C."/>
        </authorList>
    </citation>
    <scope>NUCLEOTIDE SEQUENCE [LARGE SCALE GENOMIC DNA]</scope>
    <source>
        <strain evidence="2">EP-1</strain>
        <tissue evidence="2">Whole</tissue>
    </source>
</reference>
<keyword evidence="3" id="KW-1185">Reference proteome</keyword>
<comment type="caution">
    <text evidence="2">The sequence shown here is derived from an EMBL/GenBank/DDBJ whole genome shotgun (WGS) entry which is preliminary data.</text>
</comment>
<keyword evidence="1" id="KW-0732">Signal</keyword>
<protein>
    <submittedName>
        <fullName evidence="2">Uncharacterized protein</fullName>
    </submittedName>
</protein>
<accession>A0AAN8WHL3</accession>
<dbReference type="Gene3D" id="1.10.238.20">
    <property type="entry name" value="Pheromone/general odorant binding protein domain"/>
    <property type="match status" value="1"/>
</dbReference>
<evidence type="ECO:0000313" key="2">
    <source>
        <dbReference type="EMBL" id="KAK7065252.1"/>
    </source>
</evidence>
<name>A0AAN8WHL3_HALRR</name>
<proteinExistence type="predicted"/>
<sequence>MFSMKNLTLFAIAVVAVFAAPHENYDEEQVTKMIEMHFCTDGTENCVEKVKSCHQTMEPASEEMKKALRDEWTKNFELCQKKEGVVFDWKAAEPPNAEDMSRVLKCTSEAIGITIDGKLNRDLFRKELKENTADNSASSSVQSAILKAVEDCPEATIDIYHNCLVKACVAVM</sequence>
<evidence type="ECO:0000313" key="3">
    <source>
        <dbReference type="Proteomes" id="UP001381693"/>
    </source>
</evidence>
<dbReference type="EMBL" id="JAXCGZ010020838">
    <property type="protein sequence ID" value="KAK7065252.1"/>
    <property type="molecule type" value="Genomic_DNA"/>
</dbReference>
<evidence type="ECO:0000256" key="1">
    <source>
        <dbReference type="SAM" id="SignalP"/>
    </source>
</evidence>
<dbReference type="Proteomes" id="UP001381693">
    <property type="component" value="Unassembled WGS sequence"/>
</dbReference>